<evidence type="ECO:0000256" key="1">
    <source>
        <dbReference type="ARBA" id="ARBA00023002"/>
    </source>
</evidence>
<organism evidence="3 4">
    <name type="scientific">Tistrella bauzanensis</name>
    <dbReference type="NCBI Taxonomy" id="657419"/>
    <lineage>
        <taxon>Bacteria</taxon>
        <taxon>Pseudomonadati</taxon>
        <taxon>Pseudomonadota</taxon>
        <taxon>Alphaproteobacteria</taxon>
        <taxon>Geminicoccales</taxon>
        <taxon>Geminicoccaceae</taxon>
        <taxon>Tistrella</taxon>
    </lineage>
</organism>
<dbReference type="PANTHER" id="PTHR43364:SF4">
    <property type="entry name" value="NAD(P)-LINKED OXIDOREDUCTASE SUPERFAMILY PROTEIN"/>
    <property type="match status" value="1"/>
</dbReference>
<sequence length="194" mass="21051">MASGPPAGSRPSLKTETMPIMRMRRLGNSGLFISEFCFGAMTFGGRDGIWGQVGRLGQDDADALVRAALDAGINVIDTANTYADGRSEQMVGQSLRNLGVARDDVVIATKVAAPVGDGPNACGGSRRHILSQCRGSLQRLGLDHIDLYQIHEFDPATPSTRRRRSRKRLRRWTCWFARGMSAMSACRTGLPGRS</sequence>
<comment type="caution">
    <text evidence="3">The sequence shown here is derived from an EMBL/GenBank/DDBJ whole genome shotgun (WGS) entry which is preliminary data.</text>
</comment>
<reference evidence="4" key="1">
    <citation type="journal article" date="2019" name="Int. J. Syst. Evol. Microbiol.">
        <title>The Global Catalogue of Microorganisms (GCM) 10K type strain sequencing project: providing services to taxonomists for standard genome sequencing and annotation.</title>
        <authorList>
            <consortium name="The Broad Institute Genomics Platform"/>
            <consortium name="The Broad Institute Genome Sequencing Center for Infectious Disease"/>
            <person name="Wu L."/>
            <person name="Ma J."/>
        </authorList>
    </citation>
    <scope>NUCLEOTIDE SEQUENCE [LARGE SCALE GENOMIC DNA]</scope>
    <source>
        <strain evidence="4">CGMCC 1.10188</strain>
    </source>
</reference>
<evidence type="ECO:0000313" key="4">
    <source>
        <dbReference type="Proteomes" id="UP000603352"/>
    </source>
</evidence>
<dbReference type="EMBL" id="BMDZ01000058">
    <property type="protein sequence ID" value="GGB54592.1"/>
    <property type="molecule type" value="Genomic_DNA"/>
</dbReference>
<keyword evidence="1" id="KW-0560">Oxidoreductase</keyword>
<accession>A0ABQ1IZW0</accession>
<dbReference type="Pfam" id="PF00248">
    <property type="entry name" value="Aldo_ket_red"/>
    <property type="match status" value="1"/>
</dbReference>
<evidence type="ECO:0000313" key="3">
    <source>
        <dbReference type="EMBL" id="GGB54592.1"/>
    </source>
</evidence>
<proteinExistence type="predicted"/>
<protein>
    <recommendedName>
        <fullName evidence="2">NADP-dependent oxidoreductase domain-containing protein</fullName>
    </recommendedName>
</protein>
<dbReference type="InterPro" id="IPR050523">
    <property type="entry name" value="AKR_Detox_Biosynth"/>
</dbReference>
<dbReference type="InterPro" id="IPR036812">
    <property type="entry name" value="NAD(P)_OxRdtase_dom_sf"/>
</dbReference>
<keyword evidence="4" id="KW-1185">Reference proteome</keyword>
<evidence type="ECO:0000259" key="2">
    <source>
        <dbReference type="Pfam" id="PF00248"/>
    </source>
</evidence>
<dbReference type="InterPro" id="IPR023210">
    <property type="entry name" value="NADP_OxRdtase_dom"/>
</dbReference>
<dbReference type="Gene3D" id="3.20.20.100">
    <property type="entry name" value="NADP-dependent oxidoreductase domain"/>
    <property type="match status" value="1"/>
</dbReference>
<gene>
    <name evidence="3" type="ORF">GCM10011505_39470</name>
</gene>
<dbReference type="Proteomes" id="UP000603352">
    <property type="component" value="Unassembled WGS sequence"/>
</dbReference>
<dbReference type="SUPFAM" id="SSF51430">
    <property type="entry name" value="NAD(P)-linked oxidoreductase"/>
    <property type="match status" value="1"/>
</dbReference>
<feature type="domain" description="NADP-dependent oxidoreductase" evidence="2">
    <location>
        <begin position="37"/>
        <end position="164"/>
    </location>
</feature>
<name>A0ABQ1IZW0_9PROT</name>
<dbReference type="PANTHER" id="PTHR43364">
    <property type="entry name" value="NADH-SPECIFIC METHYLGLYOXAL REDUCTASE-RELATED"/>
    <property type="match status" value="1"/>
</dbReference>